<dbReference type="InterPro" id="IPR012338">
    <property type="entry name" value="Beta-lactam/transpept-like"/>
</dbReference>
<protein>
    <recommendedName>
        <fullName evidence="4">Beta-lactamase-related domain-containing protein</fullName>
    </recommendedName>
</protein>
<gene>
    <name evidence="2" type="ORF">Athai_45220</name>
</gene>
<keyword evidence="3" id="KW-1185">Reference proteome</keyword>
<dbReference type="EMBL" id="AP023355">
    <property type="protein sequence ID" value="BCJ37019.1"/>
    <property type="molecule type" value="Genomic_DNA"/>
</dbReference>
<evidence type="ECO:0000313" key="2">
    <source>
        <dbReference type="EMBL" id="BCJ37019.1"/>
    </source>
</evidence>
<evidence type="ECO:0000313" key="3">
    <source>
        <dbReference type="Proteomes" id="UP000611640"/>
    </source>
</evidence>
<organism evidence="2 3">
    <name type="scientific">Actinocatenispora thailandica</name>
    <dbReference type="NCBI Taxonomy" id="227318"/>
    <lineage>
        <taxon>Bacteria</taxon>
        <taxon>Bacillati</taxon>
        <taxon>Actinomycetota</taxon>
        <taxon>Actinomycetes</taxon>
        <taxon>Micromonosporales</taxon>
        <taxon>Micromonosporaceae</taxon>
        <taxon>Actinocatenispora</taxon>
    </lineage>
</organism>
<evidence type="ECO:0000256" key="1">
    <source>
        <dbReference type="SAM" id="MobiDB-lite"/>
    </source>
</evidence>
<proteinExistence type="predicted"/>
<evidence type="ECO:0008006" key="4">
    <source>
        <dbReference type="Google" id="ProtNLM"/>
    </source>
</evidence>
<accession>A0A7R7DSH4</accession>
<dbReference type="Gene3D" id="3.40.710.10">
    <property type="entry name" value="DD-peptidase/beta-lactamase superfamily"/>
    <property type="match status" value="1"/>
</dbReference>
<reference evidence="2 3" key="1">
    <citation type="submission" date="2020-08" db="EMBL/GenBank/DDBJ databases">
        <title>Whole genome shotgun sequence of Actinocatenispora thailandica NBRC 105041.</title>
        <authorList>
            <person name="Komaki H."/>
            <person name="Tamura T."/>
        </authorList>
    </citation>
    <scope>NUCLEOTIDE SEQUENCE [LARGE SCALE GENOMIC DNA]</scope>
    <source>
        <strain evidence="2 3">NBRC 105041</strain>
    </source>
</reference>
<dbReference type="Proteomes" id="UP000611640">
    <property type="component" value="Chromosome"/>
</dbReference>
<name>A0A7R7DSH4_9ACTN</name>
<dbReference type="KEGG" id="atl:Athai_45220"/>
<feature type="region of interest" description="Disordered" evidence="1">
    <location>
        <begin position="153"/>
        <end position="175"/>
    </location>
</feature>
<dbReference type="AlphaFoldDB" id="A0A7R7DSH4"/>
<sequence length="175" mass="18472">MGLGFELFDFPGGPVIGHDGGTIGQSAFLRMVPGAGVAVALLTNGGNPMPLYTEIVGTVLRELADVQLPGMPVPAAEPPAVDASRYVGTYSSSVADQVVSQDEAGRVWLRRTPKGIFVELGEPETTVELVGWRGDTLLPREPEHGMHMPHAFVGEDGSGPARYLHTGRADPRVSS</sequence>
<dbReference type="SUPFAM" id="SSF56601">
    <property type="entry name" value="beta-lactamase/transpeptidase-like"/>
    <property type="match status" value="1"/>
</dbReference>